<sequence length="230" mass="25214">MSVFIPPPADMNEAFKDLNNGMTNVPVIGVAYFVYRYVKKNGLPAININTTSAVAAPASSSLYAVVPDSQIRDATVERFLKEIAGEKPIRFTRSSSLASPTTTRSGSAPGMLPNGLVVAVKRLHATSNDRTSQEQFMAEVGTIGRTHHINLVRLFGFCFDATTTGGVRALVYEYMEHGALDAYLFNDRNRGVGFPTLRAIAVGVARGLRYLHEESQQDRALRHQAWQRAP</sequence>
<evidence type="ECO:0000256" key="2">
    <source>
        <dbReference type="ARBA" id="ARBA00022692"/>
    </source>
</evidence>
<dbReference type="GO" id="GO:0016020">
    <property type="term" value="C:membrane"/>
    <property type="evidence" value="ECO:0007669"/>
    <property type="project" value="UniProtKB-SubCell"/>
</dbReference>
<dbReference type="InterPro" id="IPR011009">
    <property type="entry name" value="Kinase-like_dom_sf"/>
</dbReference>
<dbReference type="Pfam" id="PF07714">
    <property type="entry name" value="PK_Tyr_Ser-Thr"/>
    <property type="match status" value="1"/>
</dbReference>
<keyword evidence="4" id="KW-1133">Transmembrane helix</keyword>
<dbReference type="EnsemblPlants" id="KQK21010">
    <property type="protein sequence ID" value="KQK21010"/>
    <property type="gene ID" value="BRADI_1g58151v3"/>
</dbReference>
<dbReference type="AlphaFoldDB" id="A0A0Q3S7E5"/>
<evidence type="ECO:0000256" key="1">
    <source>
        <dbReference type="ARBA" id="ARBA00004167"/>
    </source>
</evidence>
<dbReference type="GO" id="GO:0004672">
    <property type="term" value="F:protein kinase activity"/>
    <property type="evidence" value="ECO:0007669"/>
    <property type="project" value="InterPro"/>
</dbReference>
<dbReference type="FunCoup" id="A0A0Q3S7E5">
    <property type="interactions" value="1"/>
</dbReference>
<reference evidence="7" key="2">
    <citation type="submission" date="2017-06" db="EMBL/GenBank/DDBJ databases">
        <title>WGS assembly of Brachypodium distachyon.</title>
        <authorList>
            <consortium name="The International Brachypodium Initiative"/>
            <person name="Lucas S."/>
            <person name="Harmon-Smith M."/>
            <person name="Lail K."/>
            <person name="Tice H."/>
            <person name="Grimwood J."/>
            <person name="Bruce D."/>
            <person name="Barry K."/>
            <person name="Shu S."/>
            <person name="Lindquist E."/>
            <person name="Wang M."/>
            <person name="Pitluck S."/>
            <person name="Vogel J.P."/>
            <person name="Garvin D.F."/>
            <person name="Mockler T.C."/>
            <person name="Schmutz J."/>
            <person name="Rokhsar D."/>
            <person name="Bevan M.W."/>
        </authorList>
    </citation>
    <scope>NUCLEOTIDE SEQUENCE</scope>
    <source>
        <strain evidence="7">Bd21</strain>
    </source>
</reference>
<dbReference type="InterPro" id="IPR000719">
    <property type="entry name" value="Prot_kinase_dom"/>
</dbReference>
<evidence type="ECO:0000256" key="3">
    <source>
        <dbReference type="ARBA" id="ARBA00022729"/>
    </source>
</evidence>
<dbReference type="Gramene" id="KQK21010">
    <property type="protein sequence ID" value="KQK21010"/>
    <property type="gene ID" value="BRADI_1g58151v3"/>
</dbReference>
<keyword evidence="3" id="KW-0732">Signal</keyword>
<evidence type="ECO:0000259" key="6">
    <source>
        <dbReference type="PROSITE" id="PS50011"/>
    </source>
</evidence>
<accession>A0A0Q3S7E5</accession>
<evidence type="ECO:0000313" key="9">
    <source>
        <dbReference type="Proteomes" id="UP000008810"/>
    </source>
</evidence>
<keyword evidence="2" id="KW-0812">Transmembrane</keyword>
<dbReference type="Proteomes" id="UP000008810">
    <property type="component" value="Chromosome 1"/>
</dbReference>
<dbReference type="InParanoid" id="A0A0Q3S7E5"/>
<feature type="domain" description="Protein kinase" evidence="6">
    <location>
        <begin position="91"/>
        <end position="230"/>
    </location>
</feature>
<keyword evidence="5" id="KW-0472">Membrane</keyword>
<protein>
    <recommendedName>
        <fullName evidence="6">Protein kinase domain-containing protein</fullName>
    </recommendedName>
</protein>
<name>A0A0Q3S7E5_BRADI</name>
<reference evidence="8" key="3">
    <citation type="submission" date="2018-08" db="UniProtKB">
        <authorList>
            <consortium name="EnsemblPlants"/>
        </authorList>
    </citation>
    <scope>IDENTIFICATION</scope>
    <source>
        <strain evidence="8">cv. Bd21</strain>
    </source>
</reference>
<reference evidence="7 8" key="1">
    <citation type="journal article" date="2010" name="Nature">
        <title>Genome sequencing and analysis of the model grass Brachypodium distachyon.</title>
        <authorList>
            <consortium name="International Brachypodium Initiative"/>
        </authorList>
    </citation>
    <scope>NUCLEOTIDE SEQUENCE [LARGE SCALE GENOMIC DNA]</scope>
    <source>
        <strain evidence="7 8">Bd21</strain>
    </source>
</reference>
<dbReference type="PANTHER" id="PTHR47974:SF9">
    <property type="entry name" value="RECEPTOR-LIKE SERINE_THREONINE-PROTEIN KINASE"/>
    <property type="match status" value="1"/>
</dbReference>
<dbReference type="PROSITE" id="PS50011">
    <property type="entry name" value="PROTEIN_KINASE_DOM"/>
    <property type="match status" value="1"/>
</dbReference>
<dbReference type="ExpressionAtlas" id="A0A0Q3S7E5">
    <property type="expression patterns" value="differential"/>
</dbReference>
<evidence type="ECO:0000313" key="7">
    <source>
        <dbReference type="EMBL" id="KQK21010.1"/>
    </source>
</evidence>
<dbReference type="SUPFAM" id="SSF56112">
    <property type="entry name" value="Protein kinase-like (PK-like)"/>
    <property type="match status" value="1"/>
</dbReference>
<gene>
    <name evidence="7" type="ORF">BRADI_1g58151v3</name>
</gene>
<evidence type="ECO:0000256" key="4">
    <source>
        <dbReference type="ARBA" id="ARBA00022989"/>
    </source>
</evidence>
<dbReference type="PANTHER" id="PTHR47974">
    <property type="entry name" value="OS07G0415500 PROTEIN"/>
    <property type="match status" value="1"/>
</dbReference>
<dbReference type="Gene3D" id="1.10.510.10">
    <property type="entry name" value="Transferase(Phosphotransferase) domain 1"/>
    <property type="match status" value="1"/>
</dbReference>
<dbReference type="InterPro" id="IPR001245">
    <property type="entry name" value="Ser-Thr/Tyr_kinase_cat_dom"/>
</dbReference>
<evidence type="ECO:0000313" key="8">
    <source>
        <dbReference type="EnsemblPlants" id="KQK21010"/>
    </source>
</evidence>
<evidence type="ECO:0000256" key="5">
    <source>
        <dbReference type="ARBA" id="ARBA00023136"/>
    </source>
</evidence>
<dbReference type="EMBL" id="CM000880">
    <property type="protein sequence ID" value="KQK21010.1"/>
    <property type="molecule type" value="Genomic_DNA"/>
</dbReference>
<dbReference type="GO" id="GO:0005524">
    <property type="term" value="F:ATP binding"/>
    <property type="evidence" value="ECO:0007669"/>
    <property type="project" value="InterPro"/>
</dbReference>
<keyword evidence="9" id="KW-1185">Reference proteome</keyword>
<proteinExistence type="predicted"/>
<organism evidence="7">
    <name type="scientific">Brachypodium distachyon</name>
    <name type="common">Purple false brome</name>
    <name type="synonym">Trachynia distachya</name>
    <dbReference type="NCBI Taxonomy" id="15368"/>
    <lineage>
        <taxon>Eukaryota</taxon>
        <taxon>Viridiplantae</taxon>
        <taxon>Streptophyta</taxon>
        <taxon>Embryophyta</taxon>
        <taxon>Tracheophyta</taxon>
        <taxon>Spermatophyta</taxon>
        <taxon>Magnoliopsida</taxon>
        <taxon>Liliopsida</taxon>
        <taxon>Poales</taxon>
        <taxon>Poaceae</taxon>
        <taxon>BOP clade</taxon>
        <taxon>Pooideae</taxon>
        <taxon>Stipodae</taxon>
        <taxon>Brachypodieae</taxon>
        <taxon>Brachypodium</taxon>
    </lineage>
</organism>
<comment type="subcellular location">
    <subcellularLocation>
        <location evidence="1">Membrane</location>
        <topology evidence="1">Single-pass membrane protein</topology>
    </subcellularLocation>
</comment>
<dbReference type="OrthoDB" id="4062651at2759"/>